<keyword evidence="1" id="KW-0812">Transmembrane</keyword>
<feature type="transmembrane region" description="Helical" evidence="1">
    <location>
        <begin position="12"/>
        <end position="28"/>
    </location>
</feature>
<accession>A0A2C9M6E4</accession>
<evidence type="ECO:0000256" key="1">
    <source>
        <dbReference type="SAM" id="Phobius"/>
    </source>
</evidence>
<reference evidence="2" key="1">
    <citation type="submission" date="2020-05" db="UniProtKB">
        <authorList>
            <consortium name="EnsemblMetazoa"/>
        </authorList>
    </citation>
    <scope>IDENTIFICATION</scope>
    <source>
        <strain evidence="2">BB02</strain>
    </source>
</reference>
<dbReference type="Proteomes" id="UP000076420">
    <property type="component" value="Unassembled WGS sequence"/>
</dbReference>
<evidence type="ECO:0000313" key="2">
    <source>
        <dbReference type="EnsemblMetazoa" id="BGLB039112-PA"/>
    </source>
</evidence>
<dbReference type="EnsemblMetazoa" id="BGLB039112-RA">
    <property type="protein sequence ID" value="BGLB039112-PA"/>
    <property type="gene ID" value="BGLB039112"/>
</dbReference>
<dbReference type="KEGG" id="bgt:106051411"/>
<dbReference type="VEuPathDB" id="VectorBase:BGLAX_044812"/>
<dbReference type="RefSeq" id="XP_013062043.2">
    <property type="nucleotide sequence ID" value="XM_013206589.2"/>
</dbReference>
<dbReference type="AlphaFoldDB" id="A0A2C9M6E4"/>
<dbReference type="VEuPathDB" id="VectorBase:BGLB039112"/>
<proteinExistence type="predicted"/>
<organism evidence="2 3">
    <name type="scientific">Biomphalaria glabrata</name>
    <name type="common">Bloodfluke planorb</name>
    <name type="synonym">Freshwater snail</name>
    <dbReference type="NCBI Taxonomy" id="6526"/>
    <lineage>
        <taxon>Eukaryota</taxon>
        <taxon>Metazoa</taxon>
        <taxon>Spiralia</taxon>
        <taxon>Lophotrochozoa</taxon>
        <taxon>Mollusca</taxon>
        <taxon>Gastropoda</taxon>
        <taxon>Heterobranchia</taxon>
        <taxon>Euthyneura</taxon>
        <taxon>Panpulmonata</taxon>
        <taxon>Hygrophila</taxon>
        <taxon>Lymnaeoidea</taxon>
        <taxon>Planorbidae</taxon>
        <taxon>Biomphalaria</taxon>
    </lineage>
</organism>
<evidence type="ECO:0000313" key="3">
    <source>
        <dbReference type="Proteomes" id="UP000076420"/>
    </source>
</evidence>
<keyword evidence="1" id="KW-1133">Transmembrane helix</keyword>
<protein>
    <submittedName>
        <fullName evidence="2">Uncharacterized protein</fullName>
    </submittedName>
</protein>
<keyword evidence="1" id="KW-0472">Membrane</keyword>
<name>A0A2C9M6E4_BIOGL</name>
<gene>
    <name evidence="2" type="primary">106051411</name>
</gene>
<sequence length="166" mass="19431">MNFFCKQTKMFLWYKLLYLVAVTMNILGCDDIKRSFLESEFCNADLVFKAEPNTRNVKELLNAREVIFKLFPRKEHIRISDRAHVNGRALREHIVIIPYVTKYKCNAHFPPFDPKHYLVIANLTYRNGKLLDKLSVPDCRNLIPLKCIEGNLPRASECVEPERTES</sequence>
<dbReference type="OrthoDB" id="10279341at2759"/>